<comment type="caution">
    <text evidence="2">The sequence shown here is derived from an EMBL/GenBank/DDBJ whole genome shotgun (WGS) entry which is preliminary data.</text>
</comment>
<dbReference type="Pfam" id="PF00483">
    <property type="entry name" value="NTP_transferase"/>
    <property type="match status" value="1"/>
</dbReference>
<feature type="domain" description="Nucleotidyl transferase" evidence="1">
    <location>
        <begin position="7"/>
        <end position="224"/>
    </location>
</feature>
<dbReference type="RefSeq" id="WP_117894827.1">
    <property type="nucleotide sequence ID" value="NZ_CABJCV010000008.1"/>
</dbReference>
<protein>
    <submittedName>
        <fullName evidence="2">Nucleotidyltransferase</fullName>
    </submittedName>
</protein>
<evidence type="ECO:0000313" key="2">
    <source>
        <dbReference type="EMBL" id="RGR74747.1"/>
    </source>
</evidence>
<evidence type="ECO:0000313" key="3">
    <source>
        <dbReference type="Proteomes" id="UP000284178"/>
    </source>
</evidence>
<dbReference type="EMBL" id="QRUP01000008">
    <property type="protein sequence ID" value="RGR74747.1"/>
    <property type="molecule type" value="Genomic_DNA"/>
</dbReference>
<dbReference type="GeneID" id="83015380"/>
<accession>A0A412G2W4</accession>
<sequence length="303" mass="34279">MKKPVLVILAAGMGSRYGGLKQIDALGSNGEPIIDFSIYDAHEAGFDKVVLIIRKEHEEAFRKNLTDKVSKHMEVEFAYQDLNDVPEGITVPEGREKPWGTTHALLACRNLDAPFAIINADDYYGKDAFRVIYNFLSNEVKDGEYGMVGYVLENTLTDHGTVSRAICERDENGFLQKIVECPKIAKDGDRAKLTNDDGKTWEPIAKGSVVSMNFWGFTPKIFEQCEPIFEEFIRKGVVENPMKCEHVIPTAIGTLLEQKACTVKVLTSNDRWFGVTYKEDKPYVVQCLKDYKDQGLYPFDLWK</sequence>
<dbReference type="GO" id="GO:0016740">
    <property type="term" value="F:transferase activity"/>
    <property type="evidence" value="ECO:0007669"/>
    <property type="project" value="UniProtKB-KW"/>
</dbReference>
<dbReference type="Proteomes" id="UP000284178">
    <property type="component" value="Unassembled WGS sequence"/>
</dbReference>
<dbReference type="SUPFAM" id="SSF53448">
    <property type="entry name" value="Nucleotide-diphospho-sugar transferases"/>
    <property type="match status" value="1"/>
</dbReference>
<reference evidence="2 3" key="1">
    <citation type="submission" date="2018-08" db="EMBL/GenBank/DDBJ databases">
        <title>A genome reference for cultivated species of the human gut microbiota.</title>
        <authorList>
            <person name="Zou Y."/>
            <person name="Xue W."/>
            <person name="Luo G."/>
        </authorList>
    </citation>
    <scope>NUCLEOTIDE SEQUENCE [LARGE SCALE GENOMIC DNA]</scope>
    <source>
        <strain evidence="2 3">AF24-29</strain>
    </source>
</reference>
<gene>
    <name evidence="2" type="ORF">DWY25_08180</name>
</gene>
<keyword evidence="2" id="KW-0808">Transferase</keyword>
<name>A0A412G2W4_9FIRM</name>
<evidence type="ECO:0000259" key="1">
    <source>
        <dbReference type="Pfam" id="PF00483"/>
    </source>
</evidence>
<dbReference type="InterPro" id="IPR029044">
    <property type="entry name" value="Nucleotide-diphossugar_trans"/>
</dbReference>
<dbReference type="Gene3D" id="3.90.550.10">
    <property type="entry name" value="Spore Coat Polysaccharide Biosynthesis Protein SpsA, Chain A"/>
    <property type="match status" value="1"/>
</dbReference>
<proteinExistence type="predicted"/>
<dbReference type="AlphaFoldDB" id="A0A412G2W4"/>
<organism evidence="2 3">
    <name type="scientific">Holdemania filiformis</name>
    <dbReference type="NCBI Taxonomy" id="61171"/>
    <lineage>
        <taxon>Bacteria</taxon>
        <taxon>Bacillati</taxon>
        <taxon>Bacillota</taxon>
        <taxon>Erysipelotrichia</taxon>
        <taxon>Erysipelotrichales</taxon>
        <taxon>Erysipelotrichaceae</taxon>
        <taxon>Holdemania</taxon>
    </lineage>
</organism>
<keyword evidence="3" id="KW-1185">Reference proteome</keyword>
<dbReference type="InterPro" id="IPR005835">
    <property type="entry name" value="NTP_transferase_dom"/>
</dbReference>